<keyword evidence="3" id="KW-0547">Nucleotide-binding</keyword>
<dbReference type="InterPro" id="IPR050267">
    <property type="entry name" value="Anti-sigma-factor_SerPK"/>
</dbReference>
<keyword evidence="1" id="KW-0808">Transferase</keyword>
<dbReference type="PANTHER" id="PTHR35526">
    <property type="entry name" value="ANTI-SIGMA-F FACTOR RSBW-RELATED"/>
    <property type="match status" value="1"/>
</dbReference>
<dbReference type="CDD" id="cd16936">
    <property type="entry name" value="HATPase_RsbW-like"/>
    <property type="match status" value="1"/>
</dbReference>
<dbReference type="InterPro" id="IPR036890">
    <property type="entry name" value="HATPase_C_sf"/>
</dbReference>
<dbReference type="InterPro" id="IPR003594">
    <property type="entry name" value="HATPase_dom"/>
</dbReference>
<comment type="caution">
    <text evidence="3">The sequence shown here is derived from an EMBL/GenBank/DDBJ whole genome shotgun (WGS) entry which is preliminary data.</text>
</comment>
<dbReference type="PANTHER" id="PTHR35526:SF3">
    <property type="entry name" value="ANTI-SIGMA-F FACTOR RSBW"/>
    <property type="match status" value="1"/>
</dbReference>
<dbReference type="GO" id="GO:0005524">
    <property type="term" value="F:ATP binding"/>
    <property type="evidence" value="ECO:0007669"/>
    <property type="project" value="UniProtKB-KW"/>
</dbReference>
<dbReference type="Proteomes" id="UP001156389">
    <property type="component" value="Unassembled WGS sequence"/>
</dbReference>
<accession>A0ABT2K3E3</accession>
<evidence type="ECO:0000313" key="3">
    <source>
        <dbReference type="EMBL" id="MCT2594491.1"/>
    </source>
</evidence>
<keyword evidence="4" id="KW-1185">Reference proteome</keyword>
<dbReference type="Pfam" id="PF13581">
    <property type="entry name" value="HATPase_c_2"/>
    <property type="match status" value="1"/>
</dbReference>
<keyword evidence="1" id="KW-0723">Serine/threonine-protein kinase</keyword>
<feature type="domain" description="Histidine kinase/HSP90-like ATPase" evidence="2">
    <location>
        <begin position="19"/>
        <end position="127"/>
    </location>
</feature>
<evidence type="ECO:0000313" key="4">
    <source>
        <dbReference type="Proteomes" id="UP001156389"/>
    </source>
</evidence>
<sequence>MRTTDKPGQTSAAREFDREANTVPMARSWVTSVYADFDASKEVVDVCALLVSEVVTNAVVHGKGEKYVVVVCPDLWIEVWDEAPELPHRRAHAVDSTFGRGIELLEMLAPGYQVVQDTTRGGKEVRFLPRRWE</sequence>
<dbReference type="RefSeq" id="WP_260221826.1">
    <property type="nucleotide sequence ID" value="NZ_JAJAGO010000021.1"/>
</dbReference>
<gene>
    <name evidence="3" type="ORF">LHJ74_32065</name>
</gene>
<proteinExistence type="predicted"/>
<name>A0ABT2K3E3_9ACTN</name>
<evidence type="ECO:0000259" key="2">
    <source>
        <dbReference type="Pfam" id="PF13581"/>
    </source>
</evidence>
<reference evidence="3 4" key="1">
    <citation type="submission" date="2021-10" db="EMBL/GenBank/DDBJ databases">
        <title>Streptomyces gossypii sp. nov., isolated from soil collected from cotton field.</title>
        <authorList>
            <person name="Ge X."/>
            <person name="Chen X."/>
            <person name="Liu W."/>
        </authorList>
    </citation>
    <scope>NUCLEOTIDE SEQUENCE [LARGE SCALE GENOMIC DNA]</scope>
    <source>
        <strain evidence="3 4">N2-109</strain>
    </source>
</reference>
<dbReference type="Gene3D" id="3.30.565.10">
    <property type="entry name" value="Histidine kinase-like ATPase, C-terminal domain"/>
    <property type="match status" value="1"/>
</dbReference>
<protein>
    <submittedName>
        <fullName evidence="3">ATP-binding protein</fullName>
    </submittedName>
</protein>
<keyword evidence="1" id="KW-0418">Kinase</keyword>
<keyword evidence="3" id="KW-0067">ATP-binding</keyword>
<dbReference type="EMBL" id="JAJAGO010000021">
    <property type="protein sequence ID" value="MCT2594491.1"/>
    <property type="molecule type" value="Genomic_DNA"/>
</dbReference>
<evidence type="ECO:0000256" key="1">
    <source>
        <dbReference type="ARBA" id="ARBA00022527"/>
    </source>
</evidence>
<organism evidence="3 4">
    <name type="scientific">Streptomyces gossypii</name>
    <dbReference type="NCBI Taxonomy" id="2883101"/>
    <lineage>
        <taxon>Bacteria</taxon>
        <taxon>Bacillati</taxon>
        <taxon>Actinomycetota</taxon>
        <taxon>Actinomycetes</taxon>
        <taxon>Kitasatosporales</taxon>
        <taxon>Streptomycetaceae</taxon>
        <taxon>Streptomyces</taxon>
    </lineage>
</organism>